<dbReference type="OrthoDB" id="4303890at2"/>
<feature type="domain" description="Conserved hypothetical protein CHP02391" evidence="2">
    <location>
        <begin position="113"/>
        <end position="227"/>
    </location>
</feature>
<dbReference type="Proteomes" id="UP000006461">
    <property type="component" value="Chromosome"/>
</dbReference>
<sequence>MAAIDRTRQTLVTLKKELTKLAGELAPSTRGSAFISWWTRVQLALPRALGQDHPITQRVLAVEWEKPMTIGGRVFPFGQFSEAAAREVIGLLDAAVHELDWLAAESGAFDAAGVDPELWEFVAADVQAAHWGKTVSQTALFTEDRIRRWTGQPADLVGEKLMTAVFGKDGQYRMGAIDGEREGWHRLAMGVAMAVRNPAAHRIEDRADHRRYALGALGAASLLLTQLRFEHGDRLVDRSPTHPDATPSGQTPTADSTR</sequence>
<evidence type="ECO:0000259" key="2">
    <source>
        <dbReference type="Pfam" id="PF09509"/>
    </source>
</evidence>
<dbReference type="STRING" id="477641.MODMU_3088"/>
<gene>
    <name evidence="3" type="ordered locus">MODMU_3088</name>
</gene>
<dbReference type="Pfam" id="PF09509">
    <property type="entry name" value="Hypoth_Ymh"/>
    <property type="match status" value="1"/>
</dbReference>
<proteinExistence type="predicted"/>
<evidence type="ECO:0000313" key="3">
    <source>
        <dbReference type="EMBL" id="CCH88513.1"/>
    </source>
</evidence>
<dbReference type="eggNOG" id="ENOG503425W">
    <property type="taxonomic scope" value="Bacteria"/>
</dbReference>
<name>I4EYQ0_MODI5</name>
<dbReference type="KEGG" id="mmar:MODMU_3088"/>
<feature type="region of interest" description="Disordered" evidence="1">
    <location>
        <begin position="235"/>
        <end position="258"/>
    </location>
</feature>
<evidence type="ECO:0000313" key="4">
    <source>
        <dbReference type="Proteomes" id="UP000006461"/>
    </source>
</evidence>
<feature type="compositionally biased region" description="Polar residues" evidence="1">
    <location>
        <begin position="247"/>
        <end position="258"/>
    </location>
</feature>
<keyword evidence="4" id="KW-1185">Reference proteome</keyword>
<organism evidence="3 4">
    <name type="scientific">Modestobacter italicus (strain DSM 44449 / CECT 9708 / BC 501)</name>
    <dbReference type="NCBI Taxonomy" id="2732864"/>
    <lineage>
        <taxon>Bacteria</taxon>
        <taxon>Bacillati</taxon>
        <taxon>Actinomycetota</taxon>
        <taxon>Actinomycetes</taxon>
        <taxon>Geodermatophilales</taxon>
        <taxon>Geodermatophilaceae</taxon>
        <taxon>Modestobacter</taxon>
    </lineage>
</organism>
<dbReference type="AlphaFoldDB" id="I4EYQ0"/>
<reference evidence="3 4" key="1">
    <citation type="journal article" date="2012" name="J. Bacteriol.">
        <title>Genome Sequence of Radiation-Resistant Modestobacter marinus Strain BC501, a Representative Actinobacterium That Thrives on Calcareous Stone Surfaces.</title>
        <authorList>
            <person name="Normand P."/>
            <person name="Gury J."/>
            <person name="Pujic P."/>
            <person name="Chouaia B."/>
            <person name="Crotti E."/>
            <person name="Brusetti L."/>
            <person name="Daffonchio D."/>
            <person name="Vacherie B."/>
            <person name="Barbe V."/>
            <person name="Medigue C."/>
            <person name="Calteau A."/>
            <person name="Ghodhbane-Gtari F."/>
            <person name="Essoussi I."/>
            <person name="Nouioui I."/>
            <person name="Abbassi-Ghozzi I."/>
            <person name="Gtari M."/>
        </authorList>
    </citation>
    <scope>NUCLEOTIDE SEQUENCE [LARGE SCALE GENOMIC DNA]</scope>
    <source>
        <strain evidence="4">BC 501</strain>
    </source>
</reference>
<dbReference type="InterPro" id="IPR012654">
    <property type="entry name" value="CHP02391"/>
</dbReference>
<dbReference type="HOGENOM" id="CLU_094184_0_0_11"/>
<evidence type="ECO:0000256" key="1">
    <source>
        <dbReference type="SAM" id="MobiDB-lite"/>
    </source>
</evidence>
<accession>I4EYQ0</accession>
<protein>
    <recommendedName>
        <fullName evidence="2">Conserved hypothetical protein CHP02391 domain-containing protein</fullName>
    </recommendedName>
</protein>
<dbReference type="EMBL" id="FO203431">
    <property type="protein sequence ID" value="CCH88513.1"/>
    <property type="molecule type" value="Genomic_DNA"/>
</dbReference>